<sequence>MKRLIGISMLALVLVLSSCSVGGKSVKVGAKNFTEQAILAKMSVFLLEDNGFQVDEISELGSTALRQALETEQIDITWDYVGTGLVTYLDQPPIADSEEAFAEVNRLDAENDIVWTNLTEANNTYAIMMQEEEAEELGIETISDFAAYINENPGEINFATDAEFANRADGLAGMEEFYDFSLEGSITELETGLYYNALNNNEVNASVGFSTDARIDDFGFRVLEDDQGFFPSYSAAVSMTEDVYEEYPEIEEIFAPLEDILDSETMRDLNYQVDIEGESVELVVQDFLQENNLIEE</sequence>
<proteinExistence type="predicted"/>
<dbReference type="SUPFAM" id="SSF53850">
    <property type="entry name" value="Periplasmic binding protein-like II"/>
    <property type="match status" value="1"/>
</dbReference>
<dbReference type="Gene3D" id="3.40.190.120">
    <property type="entry name" value="Osmoprotection protein (prox), domain 2"/>
    <property type="match status" value="1"/>
</dbReference>
<organism evidence="2 3">
    <name type="scientific">Sinobaca qinghaiensis</name>
    <dbReference type="NCBI Taxonomy" id="342944"/>
    <lineage>
        <taxon>Bacteria</taxon>
        <taxon>Bacillati</taxon>
        <taxon>Bacillota</taxon>
        <taxon>Bacilli</taxon>
        <taxon>Bacillales</taxon>
        <taxon>Sporolactobacillaceae</taxon>
        <taxon>Sinobaca</taxon>
    </lineage>
</organism>
<gene>
    <name evidence="2" type="ORF">ATL39_0428</name>
</gene>
<dbReference type="PROSITE" id="PS51257">
    <property type="entry name" value="PROKAR_LIPOPROTEIN"/>
    <property type="match status" value="1"/>
</dbReference>
<dbReference type="Gene3D" id="3.40.190.10">
    <property type="entry name" value="Periplasmic binding protein-like II"/>
    <property type="match status" value="1"/>
</dbReference>
<dbReference type="InterPro" id="IPR007210">
    <property type="entry name" value="ABC_Gly_betaine_transp_sub-bd"/>
</dbReference>
<dbReference type="Pfam" id="PF04069">
    <property type="entry name" value="OpuAC"/>
    <property type="match status" value="1"/>
</dbReference>
<evidence type="ECO:0000259" key="1">
    <source>
        <dbReference type="Pfam" id="PF04069"/>
    </source>
</evidence>
<dbReference type="EMBL" id="RAPK01000006">
    <property type="protein sequence ID" value="RKD76215.1"/>
    <property type="molecule type" value="Genomic_DNA"/>
</dbReference>
<protein>
    <submittedName>
        <fullName evidence="2">Osmoprotectant transport system substrate-binding protein</fullName>
    </submittedName>
</protein>
<name>A0A419V814_9BACL</name>
<dbReference type="Proteomes" id="UP000285120">
    <property type="component" value="Unassembled WGS sequence"/>
</dbReference>
<comment type="caution">
    <text evidence="2">The sequence shown here is derived from an EMBL/GenBank/DDBJ whole genome shotgun (WGS) entry which is preliminary data.</text>
</comment>
<dbReference type="RefSeq" id="WP_245960890.1">
    <property type="nucleotide sequence ID" value="NZ_RAPK01000006.1"/>
</dbReference>
<evidence type="ECO:0000313" key="3">
    <source>
        <dbReference type="Proteomes" id="UP000285120"/>
    </source>
</evidence>
<dbReference type="AlphaFoldDB" id="A0A419V814"/>
<feature type="domain" description="ABC-type glycine betaine transport system substrate-binding" evidence="1">
    <location>
        <begin position="24"/>
        <end position="290"/>
    </location>
</feature>
<evidence type="ECO:0000313" key="2">
    <source>
        <dbReference type="EMBL" id="RKD76215.1"/>
    </source>
</evidence>
<reference evidence="2 3" key="1">
    <citation type="submission" date="2018-09" db="EMBL/GenBank/DDBJ databases">
        <title>Genomic Encyclopedia of Archaeal and Bacterial Type Strains, Phase II (KMG-II): from individual species to whole genera.</title>
        <authorList>
            <person name="Goeker M."/>
        </authorList>
    </citation>
    <scope>NUCLEOTIDE SEQUENCE [LARGE SCALE GENOMIC DNA]</scope>
    <source>
        <strain evidence="2 3">DSM 17008</strain>
    </source>
</reference>
<dbReference type="GO" id="GO:0022857">
    <property type="term" value="F:transmembrane transporter activity"/>
    <property type="evidence" value="ECO:0007669"/>
    <property type="project" value="InterPro"/>
</dbReference>
<accession>A0A419V814</accession>
<keyword evidence="3" id="KW-1185">Reference proteome</keyword>
<dbReference type="GO" id="GO:0043190">
    <property type="term" value="C:ATP-binding cassette (ABC) transporter complex"/>
    <property type="evidence" value="ECO:0007669"/>
    <property type="project" value="InterPro"/>
</dbReference>